<dbReference type="InterPro" id="IPR013980">
    <property type="entry name" value="MANSC_dom"/>
</dbReference>
<evidence type="ECO:0000256" key="5">
    <source>
        <dbReference type="ARBA" id="ARBA00022989"/>
    </source>
</evidence>
<keyword evidence="6 11" id="KW-0472">Membrane</keyword>
<name>A0A914BEG9_PATMI</name>
<dbReference type="AlphaFoldDB" id="A0A914BEG9"/>
<dbReference type="Gene3D" id="4.10.400.10">
    <property type="entry name" value="Low-density Lipoprotein Receptor"/>
    <property type="match status" value="1"/>
</dbReference>
<reference evidence="14" key="1">
    <citation type="submission" date="2022-11" db="UniProtKB">
        <authorList>
            <consortium name="EnsemblMetazoa"/>
        </authorList>
    </citation>
    <scope>IDENTIFICATION</scope>
</reference>
<feature type="compositionally biased region" description="Gly residues" evidence="10">
    <location>
        <begin position="649"/>
        <end position="661"/>
    </location>
</feature>
<feature type="compositionally biased region" description="Basic and acidic residues" evidence="10">
    <location>
        <begin position="732"/>
        <end position="745"/>
    </location>
</feature>
<dbReference type="InterPro" id="IPR023415">
    <property type="entry name" value="LDLR_class-A_CS"/>
</dbReference>
<dbReference type="InterPro" id="IPR011106">
    <property type="entry name" value="MANSC_N"/>
</dbReference>
<evidence type="ECO:0000256" key="4">
    <source>
        <dbReference type="ARBA" id="ARBA00022737"/>
    </source>
</evidence>
<evidence type="ECO:0000256" key="8">
    <source>
        <dbReference type="ARBA" id="ARBA00023180"/>
    </source>
</evidence>
<feature type="region of interest" description="Disordered" evidence="10">
    <location>
        <begin position="598"/>
        <end position="836"/>
    </location>
</feature>
<dbReference type="PROSITE" id="PS50986">
    <property type="entry name" value="MANSC"/>
    <property type="match status" value="1"/>
</dbReference>
<feature type="compositionally biased region" description="Polar residues" evidence="10">
    <location>
        <begin position="512"/>
        <end position="521"/>
    </location>
</feature>
<evidence type="ECO:0000256" key="6">
    <source>
        <dbReference type="ARBA" id="ARBA00023136"/>
    </source>
</evidence>
<evidence type="ECO:0000256" key="2">
    <source>
        <dbReference type="ARBA" id="ARBA00022692"/>
    </source>
</evidence>
<evidence type="ECO:0000256" key="9">
    <source>
        <dbReference type="PROSITE-ProRule" id="PRU00124"/>
    </source>
</evidence>
<evidence type="ECO:0000313" key="14">
    <source>
        <dbReference type="EnsemblMetazoa" id="XP_038074633.1"/>
    </source>
</evidence>
<feature type="region of interest" description="Disordered" evidence="10">
    <location>
        <begin position="573"/>
        <end position="592"/>
    </location>
</feature>
<keyword evidence="4" id="KW-0677">Repeat</keyword>
<evidence type="ECO:0000259" key="13">
    <source>
        <dbReference type="PROSITE" id="PS50986"/>
    </source>
</evidence>
<feature type="compositionally biased region" description="Polar residues" evidence="10">
    <location>
        <begin position="248"/>
        <end position="263"/>
    </location>
</feature>
<dbReference type="EnsemblMetazoa" id="XM_038218705.1">
    <property type="protein sequence ID" value="XP_038074633.1"/>
    <property type="gene ID" value="LOC119742596"/>
</dbReference>
<feature type="signal peptide" evidence="12">
    <location>
        <begin position="1"/>
        <end position="23"/>
    </location>
</feature>
<keyword evidence="15" id="KW-1185">Reference proteome</keyword>
<feature type="disulfide bond" evidence="9">
    <location>
        <begin position="218"/>
        <end position="236"/>
    </location>
</feature>
<accession>A0A914BEG9</accession>
<feature type="compositionally biased region" description="Basic and acidic residues" evidence="10">
    <location>
        <begin position="684"/>
        <end position="697"/>
    </location>
</feature>
<feature type="disulfide bond" evidence="9">
    <location>
        <begin position="211"/>
        <end position="223"/>
    </location>
</feature>
<evidence type="ECO:0000256" key="10">
    <source>
        <dbReference type="SAM" id="MobiDB-lite"/>
    </source>
</evidence>
<dbReference type="OrthoDB" id="10037294at2759"/>
<dbReference type="RefSeq" id="XP_038074633.1">
    <property type="nucleotide sequence ID" value="XM_038218705.1"/>
</dbReference>
<evidence type="ECO:0000256" key="7">
    <source>
        <dbReference type="ARBA" id="ARBA00023157"/>
    </source>
</evidence>
<keyword evidence="2 11" id="KW-0812">Transmembrane</keyword>
<evidence type="ECO:0000313" key="15">
    <source>
        <dbReference type="Proteomes" id="UP000887568"/>
    </source>
</evidence>
<dbReference type="Proteomes" id="UP000887568">
    <property type="component" value="Unplaced"/>
</dbReference>
<feature type="disulfide bond" evidence="9">
    <location>
        <begin position="230"/>
        <end position="245"/>
    </location>
</feature>
<feature type="compositionally biased region" description="Basic and acidic residues" evidence="10">
    <location>
        <begin position="304"/>
        <end position="326"/>
    </location>
</feature>
<protein>
    <recommendedName>
        <fullName evidence="13">MANSC domain-containing protein</fullName>
    </recommendedName>
</protein>
<evidence type="ECO:0000256" key="12">
    <source>
        <dbReference type="SAM" id="SignalP"/>
    </source>
</evidence>
<keyword evidence="3 12" id="KW-0732">Signal</keyword>
<feature type="region of interest" description="Disordered" evidence="10">
    <location>
        <begin position="174"/>
        <end position="204"/>
    </location>
</feature>
<dbReference type="InterPro" id="IPR036055">
    <property type="entry name" value="LDL_receptor-like_sf"/>
</dbReference>
<dbReference type="CDD" id="cd00112">
    <property type="entry name" value="LDLa"/>
    <property type="match status" value="1"/>
</dbReference>
<dbReference type="OMA" id="DEMGCKY"/>
<dbReference type="PROSITE" id="PS50068">
    <property type="entry name" value="LDLRA_2"/>
    <property type="match status" value="1"/>
</dbReference>
<feature type="compositionally biased region" description="Polar residues" evidence="10">
    <location>
        <begin position="350"/>
        <end position="359"/>
    </location>
</feature>
<feature type="domain" description="MANSC" evidence="13">
    <location>
        <begin position="77"/>
        <end position="157"/>
    </location>
</feature>
<dbReference type="Pfam" id="PF07502">
    <property type="entry name" value="MANEC"/>
    <property type="match status" value="1"/>
</dbReference>
<feature type="compositionally biased region" description="Acidic residues" evidence="10">
    <location>
        <begin position="706"/>
        <end position="717"/>
    </location>
</feature>
<feature type="region of interest" description="Disordered" evidence="10">
    <location>
        <begin position="291"/>
        <end position="553"/>
    </location>
</feature>
<keyword evidence="7 9" id="KW-1015">Disulfide bond</keyword>
<feature type="region of interest" description="Disordered" evidence="10">
    <location>
        <begin position="248"/>
        <end position="272"/>
    </location>
</feature>
<keyword evidence="8" id="KW-0325">Glycoprotein</keyword>
<keyword evidence="5 11" id="KW-1133">Transmembrane helix</keyword>
<comment type="subcellular location">
    <subcellularLocation>
        <location evidence="1">Membrane</location>
        <topology evidence="1">Single-pass type I membrane protein</topology>
    </subcellularLocation>
</comment>
<feature type="compositionally biased region" description="Basic and acidic residues" evidence="10">
    <location>
        <begin position="413"/>
        <end position="428"/>
    </location>
</feature>
<evidence type="ECO:0000256" key="3">
    <source>
        <dbReference type="ARBA" id="ARBA00022729"/>
    </source>
</evidence>
<feature type="compositionally biased region" description="Basic and acidic residues" evidence="10">
    <location>
        <begin position="816"/>
        <end position="830"/>
    </location>
</feature>
<evidence type="ECO:0000256" key="11">
    <source>
        <dbReference type="SAM" id="Phobius"/>
    </source>
</evidence>
<sequence>MDRRLLVLHLVALFSLVGNRVAGTSYAAGQGAADNGHTAKKTPMDYSRYAQDAREISGHNGLRGSLASNTCEGQYDVKNSTIIRTKDSINNGADFVGDMIVDEAVECRWRCCQKEGKCDTAVFVEDKSKDKNCFLFKCWDEKILKCQFSSHWGYVTAIIGGFVDALPTRQVASADDSGRDEEFIHNGEDLQSENVDSSDKLEGDRDDVTQCRRGQIQCASGECIVARYVCNGIDDCADGSDEMGCKYDTNTPSSHSSHATNLPQIGPTAPNIQSDEKLQLPQKLDLSEVRSELASELHGQSMQEKMESGDQNNKDGGLKMGQDESKINAQGDVSQGDAKSGPQDGMHNSDVGNQLTSSKAKPEASRSDAQGSQEDTGGHSDVAADGLFEGPTGLRPLQPSGPKDEDGSNQANAEERKLEEIPDKDAGEKQGQMGEQMEQLGGPDKPLLSRPTNPHTGQDKQDQAPKTSYQPSNDNQPGRYDADSSEILDQPQRGLENRYQPLQPDHAVKSPGDNSQRNRNPSRPDIGNSPGFADRFNPNYYRNDDGKDNVYSYDNYGIYNKPYANPPDYNYPNDMFKELTNPGQNYQDGLYDDAPLYTDLQETGYDPDRINYHQRDRFNSKYDRQGSREPFQRPHSYDGVQDGWRQRGGDSGMRNGGGRGGIPRVNGRPYQDRPGPGDGTSDDGNWKHWDEYNHRGDTYLPGSQDGYDDNDRGDDDTVGYRPDDTNEEGDVREDTGADGKADGLVEHGSNTNDDKDSETGGGEEENEVATESKEPVDSPTLPSVSTVQPQQPTVPESEIPHKDEDQSPPDITPKVDNNDRPDHDSDHKVEPFGSHPATSAILPLAVGLIITLLLLMMLSCRLRYMNRRLRYGRLKTHAHDADYLINGMYL</sequence>
<dbReference type="PANTHER" id="PTHR46876">
    <property type="entry name" value="LOW-DENSITY LIPOPROTEIN RECEPTOR-RELATED PROTEIN 11"/>
    <property type="match status" value="1"/>
</dbReference>
<dbReference type="PROSITE" id="PS01209">
    <property type="entry name" value="LDLRA_1"/>
    <property type="match status" value="1"/>
</dbReference>
<feature type="compositionally biased region" description="Basic and acidic residues" evidence="10">
    <location>
        <begin position="176"/>
        <end position="188"/>
    </location>
</feature>
<dbReference type="PANTHER" id="PTHR46876:SF1">
    <property type="entry name" value="LOW-DENSITY LIPOPROTEIN RECEPTOR-RELATED PROTEIN 11"/>
    <property type="match status" value="1"/>
</dbReference>
<feature type="compositionally biased region" description="Polar residues" evidence="10">
    <location>
        <begin position="464"/>
        <end position="476"/>
    </location>
</feature>
<dbReference type="GO" id="GO:0016020">
    <property type="term" value="C:membrane"/>
    <property type="evidence" value="ECO:0007669"/>
    <property type="project" value="UniProtKB-SubCell"/>
</dbReference>
<feature type="chain" id="PRO_5036768551" description="MANSC domain-containing protein" evidence="12">
    <location>
        <begin position="24"/>
        <end position="890"/>
    </location>
</feature>
<dbReference type="SUPFAM" id="SSF57424">
    <property type="entry name" value="LDL receptor-like module"/>
    <property type="match status" value="1"/>
</dbReference>
<feature type="compositionally biased region" description="Low complexity" evidence="10">
    <location>
        <begin position="429"/>
        <end position="442"/>
    </location>
</feature>
<dbReference type="InterPro" id="IPR002172">
    <property type="entry name" value="LDrepeatLR_classA_rpt"/>
</dbReference>
<dbReference type="Pfam" id="PF00057">
    <property type="entry name" value="Ldl_recept_a"/>
    <property type="match status" value="1"/>
</dbReference>
<dbReference type="SMART" id="SM00192">
    <property type="entry name" value="LDLa"/>
    <property type="match status" value="1"/>
</dbReference>
<feature type="compositionally biased region" description="Polar residues" evidence="10">
    <location>
        <begin position="780"/>
        <end position="794"/>
    </location>
</feature>
<evidence type="ECO:0000256" key="1">
    <source>
        <dbReference type="ARBA" id="ARBA00004479"/>
    </source>
</evidence>
<dbReference type="SMART" id="SM00765">
    <property type="entry name" value="MANEC"/>
    <property type="match status" value="1"/>
</dbReference>
<dbReference type="GeneID" id="119742596"/>
<feature type="compositionally biased region" description="Basic and acidic residues" evidence="10">
    <location>
        <begin position="606"/>
        <end position="636"/>
    </location>
</feature>
<feature type="transmembrane region" description="Helical" evidence="11">
    <location>
        <begin position="840"/>
        <end position="860"/>
    </location>
</feature>
<organism evidence="14 15">
    <name type="scientific">Patiria miniata</name>
    <name type="common">Bat star</name>
    <name type="synonym">Asterina miniata</name>
    <dbReference type="NCBI Taxonomy" id="46514"/>
    <lineage>
        <taxon>Eukaryota</taxon>
        <taxon>Metazoa</taxon>
        <taxon>Echinodermata</taxon>
        <taxon>Eleutherozoa</taxon>
        <taxon>Asterozoa</taxon>
        <taxon>Asteroidea</taxon>
        <taxon>Valvatacea</taxon>
        <taxon>Valvatida</taxon>
        <taxon>Asterinidae</taxon>
        <taxon>Patiria</taxon>
    </lineage>
</organism>
<dbReference type="FunFam" id="4.10.400.10:FF:000034">
    <property type="entry name" value="Low-density lipoprotein receptor-related protein 2"/>
    <property type="match status" value="1"/>
</dbReference>
<proteinExistence type="predicted"/>